<dbReference type="Proteomes" id="UP000887580">
    <property type="component" value="Unplaced"/>
</dbReference>
<dbReference type="WBParaSite" id="PS1159_v2.g13305.t1">
    <property type="protein sequence ID" value="PS1159_v2.g13305.t1"/>
    <property type="gene ID" value="PS1159_v2.g13305"/>
</dbReference>
<accession>A0AC35F349</accession>
<proteinExistence type="predicted"/>
<reference evidence="2" key="1">
    <citation type="submission" date="2022-11" db="UniProtKB">
        <authorList>
            <consortium name="WormBaseParasite"/>
        </authorList>
    </citation>
    <scope>IDENTIFICATION</scope>
</reference>
<evidence type="ECO:0000313" key="1">
    <source>
        <dbReference type="Proteomes" id="UP000887580"/>
    </source>
</evidence>
<sequence length="126" mass="14709">MTYEFREHLPPAPKLLKRNKRCIGGTNISTDPTLNCHGSKFNRSMGFFQACSRHSHCYSSREPSDWCLINEDFMWTNSGCHCDRKIGSCLIERYIVGSYQLQWAYCVPKNEFFCATRYYKIKATIT</sequence>
<protein>
    <submittedName>
        <fullName evidence="2">Uncharacterized protein</fullName>
    </submittedName>
</protein>
<name>A0AC35F349_9BILA</name>
<evidence type="ECO:0000313" key="2">
    <source>
        <dbReference type="WBParaSite" id="PS1159_v2.g13305.t1"/>
    </source>
</evidence>
<organism evidence="1 2">
    <name type="scientific">Panagrolaimus sp. PS1159</name>
    <dbReference type="NCBI Taxonomy" id="55785"/>
    <lineage>
        <taxon>Eukaryota</taxon>
        <taxon>Metazoa</taxon>
        <taxon>Ecdysozoa</taxon>
        <taxon>Nematoda</taxon>
        <taxon>Chromadorea</taxon>
        <taxon>Rhabditida</taxon>
        <taxon>Tylenchina</taxon>
        <taxon>Panagrolaimomorpha</taxon>
        <taxon>Panagrolaimoidea</taxon>
        <taxon>Panagrolaimidae</taxon>
        <taxon>Panagrolaimus</taxon>
    </lineage>
</organism>